<comment type="caution">
    <text evidence="9">The sequence shown here is derived from an EMBL/GenBank/DDBJ whole genome shotgun (WGS) entry which is preliminary data.</text>
</comment>
<evidence type="ECO:0000256" key="8">
    <source>
        <dbReference type="SAM" id="MobiDB-lite"/>
    </source>
</evidence>
<feature type="region of interest" description="Disordered" evidence="8">
    <location>
        <begin position="60"/>
        <end position="91"/>
    </location>
</feature>
<dbReference type="AlphaFoldDB" id="T1BVD8"/>
<evidence type="ECO:0000256" key="6">
    <source>
        <dbReference type="ARBA" id="ARBA00022747"/>
    </source>
</evidence>
<feature type="non-terminal residue" evidence="9">
    <location>
        <position position="91"/>
    </location>
</feature>
<keyword evidence="3" id="KW-0489">Methyltransferase</keyword>
<dbReference type="SUPFAM" id="SSF53335">
    <property type="entry name" value="S-adenosyl-L-methionine-dependent methyltransferases"/>
    <property type="match status" value="1"/>
</dbReference>
<dbReference type="PROSITE" id="PS00093">
    <property type="entry name" value="N4_MTASE"/>
    <property type="match status" value="1"/>
</dbReference>
<evidence type="ECO:0000256" key="2">
    <source>
        <dbReference type="ARBA" id="ARBA00012185"/>
    </source>
</evidence>
<keyword evidence="4" id="KW-0808">Transferase</keyword>
<sequence length="91" mass="10264">MIPENLIPALLEGDVLDMLRGLPDDSIHCVVTSPPYWGLRDYGLRPVRWGGKAQCEHEWEPAEPRRHRQADDIGGEVRRGNARATYDASRG</sequence>
<dbReference type="InterPro" id="IPR017985">
    <property type="entry name" value="MeTrfase_CN4_CS"/>
</dbReference>
<comment type="similarity">
    <text evidence="1">Belongs to the N(4)/N(6)-methyltransferase family. N(4) subfamily.</text>
</comment>
<evidence type="ECO:0000313" key="9">
    <source>
        <dbReference type="EMBL" id="EQD73827.1"/>
    </source>
</evidence>
<comment type="catalytic activity">
    <reaction evidence="7">
        <text>a 2'-deoxycytidine in DNA + S-adenosyl-L-methionine = an N(4)-methyl-2'-deoxycytidine in DNA + S-adenosyl-L-homocysteine + H(+)</text>
        <dbReference type="Rhea" id="RHEA:16857"/>
        <dbReference type="Rhea" id="RHEA-COMP:11369"/>
        <dbReference type="Rhea" id="RHEA-COMP:13674"/>
        <dbReference type="ChEBI" id="CHEBI:15378"/>
        <dbReference type="ChEBI" id="CHEBI:57856"/>
        <dbReference type="ChEBI" id="CHEBI:59789"/>
        <dbReference type="ChEBI" id="CHEBI:85452"/>
        <dbReference type="ChEBI" id="CHEBI:137933"/>
        <dbReference type="EC" id="2.1.1.113"/>
    </reaction>
</comment>
<dbReference type="GO" id="GO:0032259">
    <property type="term" value="P:methylation"/>
    <property type="evidence" value="ECO:0007669"/>
    <property type="project" value="UniProtKB-KW"/>
</dbReference>
<evidence type="ECO:0000256" key="1">
    <source>
        <dbReference type="ARBA" id="ARBA00010203"/>
    </source>
</evidence>
<protein>
    <recommendedName>
        <fullName evidence="2">site-specific DNA-methyltransferase (cytosine-N(4)-specific)</fullName>
        <ecNumber evidence="2">2.1.1.113</ecNumber>
    </recommendedName>
</protein>
<organism evidence="9">
    <name type="scientific">mine drainage metagenome</name>
    <dbReference type="NCBI Taxonomy" id="410659"/>
    <lineage>
        <taxon>unclassified sequences</taxon>
        <taxon>metagenomes</taxon>
        <taxon>ecological metagenomes</taxon>
    </lineage>
</organism>
<evidence type="ECO:0000256" key="7">
    <source>
        <dbReference type="ARBA" id="ARBA00049120"/>
    </source>
</evidence>
<evidence type="ECO:0000256" key="4">
    <source>
        <dbReference type="ARBA" id="ARBA00022679"/>
    </source>
</evidence>
<keyword evidence="5" id="KW-0949">S-adenosyl-L-methionine</keyword>
<evidence type="ECO:0000256" key="3">
    <source>
        <dbReference type="ARBA" id="ARBA00022603"/>
    </source>
</evidence>
<dbReference type="EMBL" id="AUZY01001820">
    <property type="protein sequence ID" value="EQD73827.1"/>
    <property type="molecule type" value="Genomic_DNA"/>
</dbReference>
<reference evidence="9" key="1">
    <citation type="submission" date="2013-08" db="EMBL/GenBank/DDBJ databases">
        <authorList>
            <person name="Mendez C."/>
            <person name="Richter M."/>
            <person name="Ferrer M."/>
            <person name="Sanchez J."/>
        </authorList>
    </citation>
    <scope>NUCLEOTIDE SEQUENCE</scope>
</reference>
<dbReference type="InterPro" id="IPR029063">
    <property type="entry name" value="SAM-dependent_MTases_sf"/>
</dbReference>
<gene>
    <name evidence="9" type="ORF">B1B_03016</name>
</gene>
<proteinExistence type="inferred from homology"/>
<dbReference type="GO" id="GO:0003677">
    <property type="term" value="F:DNA binding"/>
    <property type="evidence" value="ECO:0007669"/>
    <property type="project" value="InterPro"/>
</dbReference>
<reference evidence="9" key="2">
    <citation type="journal article" date="2014" name="ISME J.">
        <title>Microbial stratification in low pH oxic and suboxic macroscopic growths along an acid mine drainage.</title>
        <authorList>
            <person name="Mendez-Garcia C."/>
            <person name="Mesa V."/>
            <person name="Sprenger R.R."/>
            <person name="Richter M."/>
            <person name="Diez M.S."/>
            <person name="Solano J."/>
            <person name="Bargiela R."/>
            <person name="Golyshina O.V."/>
            <person name="Manteca A."/>
            <person name="Ramos J.L."/>
            <person name="Gallego J.R."/>
            <person name="Llorente I."/>
            <person name="Martins Dos Santos V.A."/>
            <person name="Jensen O.N."/>
            <person name="Pelaez A.I."/>
            <person name="Sanchez J."/>
            <person name="Ferrer M."/>
        </authorList>
    </citation>
    <scope>NUCLEOTIDE SEQUENCE</scope>
</reference>
<name>T1BVD8_9ZZZZ</name>
<keyword evidence="6" id="KW-0680">Restriction system</keyword>
<feature type="compositionally biased region" description="Basic and acidic residues" evidence="8">
    <location>
        <begin position="60"/>
        <end position="79"/>
    </location>
</feature>
<dbReference type="EC" id="2.1.1.113" evidence="2"/>
<accession>T1BVD8</accession>
<evidence type="ECO:0000256" key="5">
    <source>
        <dbReference type="ARBA" id="ARBA00022691"/>
    </source>
</evidence>
<dbReference type="GO" id="GO:0009307">
    <property type="term" value="P:DNA restriction-modification system"/>
    <property type="evidence" value="ECO:0007669"/>
    <property type="project" value="UniProtKB-KW"/>
</dbReference>
<dbReference type="Gene3D" id="3.40.50.150">
    <property type="entry name" value="Vaccinia Virus protein VP39"/>
    <property type="match status" value="1"/>
</dbReference>
<dbReference type="GO" id="GO:0015667">
    <property type="term" value="F:site-specific DNA-methyltransferase (cytosine-N4-specific) activity"/>
    <property type="evidence" value="ECO:0007669"/>
    <property type="project" value="UniProtKB-EC"/>
</dbReference>